<dbReference type="GO" id="GO:0055088">
    <property type="term" value="P:lipid homeostasis"/>
    <property type="evidence" value="ECO:0007669"/>
    <property type="project" value="TreeGrafter"/>
</dbReference>
<dbReference type="AlphaFoldDB" id="A0AAD1X6R8"/>
<feature type="binding site" evidence="12">
    <location>
        <position position="141"/>
    </location>
    <ligand>
        <name>FAD</name>
        <dbReference type="ChEBI" id="CHEBI:57692"/>
    </ligand>
</feature>
<feature type="domain" description="Acyl-CoA oxidase/dehydrogenase middle" evidence="14">
    <location>
        <begin position="137"/>
        <end position="246"/>
    </location>
</feature>
<evidence type="ECO:0000259" key="13">
    <source>
        <dbReference type="Pfam" id="PF01756"/>
    </source>
</evidence>
<dbReference type="InterPro" id="IPR036250">
    <property type="entry name" value="AcylCo_DH-like_C"/>
</dbReference>
<dbReference type="GO" id="GO:0005504">
    <property type="term" value="F:fatty acid binding"/>
    <property type="evidence" value="ECO:0007669"/>
    <property type="project" value="TreeGrafter"/>
</dbReference>
<dbReference type="PIRSF" id="PIRSF000168">
    <property type="entry name" value="Acyl-CoA_oxidase"/>
    <property type="match status" value="1"/>
</dbReference>
<evidence type="ECO:0000256" key="9">
    <source>
        <dbReference type="ARBA" id="ARBA00023140"/>
    </source>
</evidence>
<reference evidence="16" key="1">
    <citation type="submission" date="2023-07" db="EMBL/GenBank/DDBJ databases">
        <authorList>
            <consortium name="AG Swart"/>
            <person name="Singh M."/>
            <person name="Singh A."/>
            <person name="Seah K."/>
            <person name="Emmerich C."/>
        </authorList>
    </citation>
    <scope>NUCLEOTIDE SEQUENCE</scope>
    <source>
        <strain evidence="16">DP1</strain>
    </source>
</reference>
<dbReference type="InterPro" id="IPR002655">
    <property type="entry name" value="Acyl-CoA_oxidase_C"/>
</dbReference>
<proteinExistence type="inferred from homology"/>
<evidence type="ECO:0000256" key="10">
    <source>
        <dbReference type="PIRNR" id="PIRNR000168"/>
    </source>
</evidence>
<dbReference type="Proteomes" id="UP001295684">
    <property type="component" value="Unassembled WGS sequence"/>
</dbReference>
<evidence type="ECO:0000256" key="6">
    <source>
        <dbReference type="ARBA" id="ARBA00022832"/>
    </source>
</evidence>
<dbReference type="Gene3D" id="1.20.140.10">
    <property type="entry name" value="Butyryl-CoA Dehydrogenase, subunit A, domain 3"/>
    <property type="match status" value="2"/>
</dbReference>
<dbReference type="PANTHER" id="PTHR10909:SF250">
    <property type="entry name" value="PEROXISOMAL ACYL-COENZYME A OXIDASE 1"/>
    <property type="match status" value="1"/>
</dbReference>
<feature type="active site" description="Proton acceptor" evidence="11">
    <location>
        <position position="424"/>
    </location>
</feature>
<comment type="caution">
    <text evidence="16">The sequence shown here is derived from an EMBL/GenBank/DDBJ whole genome shotgun (WGS) entry which is preliminary data.</text>
</comment>
<dbReference type="FunFam" id="2.40.110.10:FF:000003">
    <property type="entry name" value="Acyl-coenzyme A oxidase"/>
    <property type="match status" value="1"/>
</dbReference>
<keyword evidence="9" id="KW-0576">Peroxisome</keyword>
<protein>
    <recommendedName>
        <fullName evidence="10">Acyl-coenzyme A oxidase</fullName>
    </recommendedName>
</protein>
<evidence type="ECO:0000256" key="7">
    <source>
        <dbReference type="ARBA" id="ARBA00023002"/>
    </source>
</evidence>
<dbReference type="Pfam" id="PF02770">
    <property type="entry name" value="Acyl-CoA_dh_M"/>
    <property type="match status" value="1"/>
</dbReference>
<dbReference type="InterPro" id="IPR012258">
    <property type="entry name" value="Acyl-CoA_oxidase"/>
</dbReference>
<sequence>MNSFKDELDKLVLESSLDVQGLRDSAWKDTYERDIKIFEEIAKDSVAKFRPMIYNLSREDMFRDNIMRGARTKELSFEGKLPHADSENYGTFAFAMNALFPISVHHGMYETIIKVLGSDEQVKEVWDDIVAYKNIGCYAQTEVGHGSDVQGLQTEAIYDEATEEFIINSPSVKAYKFWPGDLGKMANHAVVFAKLIIKGEAYGIHGFLIRIRDSETHSPLKGVEIGDIGPKYGYACKDNGYMAFNNIRVPRSAILSRYVSVTKEGMIELKGDPRIGYATMLWIRVQLLSFGWLVKFVSLAHCARYALKRTQFKSVPGSDIERPIFDYQATQKQLVSVTCYAYANLTISQYCMDMFYKMMEKIKNEDFKMMNDLHVLISALKAYWMDYDMMALHSLRELQGGHGYLLLGNISLHIEGWSPNVTLEGDGYVLYQQTAKKLVKKIKDITKGKSVNKDFYPYMEQVFSVKDSTESDSDIRDTHKLLEVLRVALSHELLQLAEALAKQDHHSFDTKWNTVFQVEIANLAKLHAVYMSGLSLAARVPTLSKDKFTQQVMTKVCNVFVTEEILKLAQTALLKGYVNAEQMVGIHEYHTELVESLKPHVVALIESQIIHEALVPGTTLSGQDSDYAGKLYEMATLNPLNSTHKMPNVDLKLKLLSKKLSNFAKI</sequence>
<dbReference type="Pfam" id="PF22924">
    <property type="entry name" value="ACOX_C_alpha1"/>
    <property type="match status" value="1"/>
</dbReference>
<dbReference type="InterPro" id="IPR009100">
    <property type="entry name" value="AcylCoA_DH/oxidase_NM_dom_sf"/>
</dbReference>
<dbReference type="InterPro" id="IPR055060">
    <property type="entry name" value="ACOX_C_alpha1"/>
</dbReference>
<evidence type="ECO:0000259" key="14">
    <source>
        <dbReference type="Pfam" id="PF02770"/>
    </source>
</evidence>
<feature type="domain" description="Acyl-CoA oxidase C-alpha1" evidence="15">
    <location>
        <begin position="277"/>
        <end position="439"/>
    </location>
</feature>
<evidence type="ECO:0000256" key="11">
    <source>
        <dbReference type="PIRSR" id="PIRSR000168-1"/>
    </source>
</evidence>
<dbReference type="SUPFAM" id="SSF56645">
    <property type="entry name" value="Acyl-CoA dehydrogenase NM domain-like"/>
    <property type="match status" value="1"/>
</dbReference>
<feature type="domain" description="Acyl-CoA oxidase C-terminal" evidence="13">
    <location>
        <begin position="478"/>
        <end position="645"/>
    </location>
</feature>
<keyword evidence="7" id="KW-0560">Oxidoreductase</keyword>
<evidence type="ECO:0000256" key="12">
    <source>
        <dbReference type="PIRSR" id="PIRSR000168-2"/>
    </source>
</evidence>
<evidence type="ECO:0000256" key="1">
    <source>
        <dbReference type="ARBA" id="ARBA00001974"/>
    </source>
</evidence>
<comment type="similarity">
    <text evidence="3 10">Belongs to the acyl-CoA oxidase family.</text>
</comment>
<dbReference type="InterPro" id="IPR037069">
    <property type="entry name" value="AcylCoA_DH/ox_N_sf"/>
</dbReference>
<dbReference type="GO" id="GO:0005777">
    <property type="term" value="C:peroxisome"/>
    <property type="evidence" value="ECO:0007669"/>
    <property type="project" value="UniProtKB-SubCell"/>
</dbReference>
<keyword evidence="5 10" id="KW-0274">FAD</keyword>
<keyword evidence="17" id="KW-1185">Reference proteome</keyword>
<evidence type="ECO:0000313" key="17">
    <source>
        <dbReference type="Proteomes" id="UP001295684"/>
    </source>
</evidence>
<dbReference type="EMBL" id="CAMPGE010002112">
    <property type="protein sequence ID" value="CAI2360917.1"/>
    <property type="molecule type" value="Genomic_DNA"/>
</dbReference>
<accession>A0AAD1X6R8</accession>
<dbReference type="GO" id="GO:0033540">
    <property type="term" value="P:fatty acid beta-oxidation using acyl-CoA oxidase"/>
    <property type="evidence" value="ECO:0007669"/>
    <property type="project" value="TreeGrafter"/>
</dbReference>
<evidence type="ECO:0000256" key="4">
    <source>
        <dbReference type="ARBA" id="ARBA00022630"/>
    </source>
</evidence>
<dbReference type="Gene3D" id="2.40.110.10">
    <property type="entry name" value="Butyryl-CoA Dehydrogenase, subunit A, domain 2"/>
    <property type="match status" value="1"/>
</dbReference>
<keyword evidence="4 10" id="KW-0285">Flavoprotein</keyword>
<dbReference type="Gene3D" id="1.10.540.10">
    <property type="entry name" value="Acyl-CoA dehydrogenase/oxidase, N-terminal domain"/>
    <property type="match status" value="1"/>
</dbReference>
<dbReference type="InterPro" id="IPR006091">
    <property type="entry name" value="Acyl-CoA_Oxase/DH_mid-dom"/>
</dbReference>
<dbReference type="GO" id="GO:0071949">
    <property type="term" value="F:FAD binding"/>
    <property type="evidence" value="ECO:0007669"/>
    <property type="project" value="InterPro"/>
</dbReference>
<comment type="subcellular location">
    <subcellularLocation>
        <location evidence="2">Peroxisome</location>
    </subcellularLocation>
</comment>
<keyword evidence="6" id="KW-0276">Fatty acid metabolism</keyword>
<evidence type="ECO:0000256" key="8">
    <source>
        <dbReference type="ARBA" id="ARBA00023098"/>
    </source>
</evidence>
<comment type="cofactor">
    <cofactor evidence="1">
        <name>FAD</name>
        <dbReference type="ChEBI" id="CHEBI:57692"/>
    </cofactor>
</comment>
<evidence type="ECO:0000256" key="2">
    <source>
        <dbReference type="ARBA" id="ARBA00004275"/>
    </source>
</evidence>
<evidence type="ECO:0000256" key="5">
    <source>
        <dbReference type="ARBA" id="ARBA00022827"/>
    </source>
</evidence>
<dbReference type="PANTHER" id="PTHR10909">
    <property type="entry name" value="ELECTRON TRANSPORT OXIDOREDUCTASE"/>
    <property type="match status" value="1"/>
</dbReference>
<evidence type="ECO:0000256" key="3">
    <source>
        <dbReference type="ARBA" id="ARBA00006288"/>
    </source>
</evidence>
<feature type="binding site" evidence="12">
    <location>
        <position position="180"/>
    </location>
    <ligand>
        <name>FAD</name>
        <dbReference type="ChEBI" id="CHEBI:57692"/>
    </ligand>
</feature>
<dbReference type="GO" id="GO:0003997">
    <property type="term" value="F:acyl-CoA oxidase activity"/>
    <property type="evidence" value="ECO:0007669"/>
    <property type="project" value="InterPro"/>
</dbReference>
<name>A0AAD1X6R8_EUPCR</name>
<dbReference type="SUPFAM" id="SSF47203">
    <property type="entry name" value="Acyl-CoA dehydrogenase C-terminal domain-like"/>
    <property type="match status" value="2"/>
</dbReference>
<keyword evidence="8" id="KW-0443">Lipid metabolism</keyword>
<organism evidence="16 17">
    <name type="scientific">Euplotes crassus</name>
    <dbReference type="NCBI Taxonomy" id="5936"/>
    <lineage>
        <taxon>Eukaryota</taxon>
        <taxon>Sar</taxon>
        <taxon>Alveolata</taxon>
        <taxon>Ciliophora</taxon>
        <taxon>Intramacronucleata</taxon>
        <taxon>Spirotrichea</taxon>
        <taxon>Hypotrichia</taxon>
        <taxon>Euplotida</taxon>
        <taxon>Euplotidae</taxon>
        <taxon>Moneuplotes</taxon>
    </lineage>
</organism>
<gene>
    <name evidence="16" type="ORF">ECRASSUSDP1_LOCUS2225</name>
</gene>
<dbReference type="Pfam" id="PF01756">
    <property type="entry name" value="ACOX"/>
    <property type="match status" value="1"/>
</dbReference>
<evidence type="ECO:0000313" key="16">
    <source>
        <dbReference type="EMBL" id="CAI2360917.1"/>
    </source>
</evidence>
<evidence type="ECO:0000259" key="15">
    <source>
        <dbReference type="Pfam" id="PF22924"/>
    </source>
</evidence>
<dbReference type="InterPro" id="IPR046373">
    <property type="entry name" value="Acyl-CoA_Oxase/DH_mid-dom_sf"/>
</dbReference>